<comment type="cofactor">
    <cofactor evidence="2">
        <name>Mg(2+)</name>
        <dbReference type="ChEBI" id="CHEBI:18420"/>
    </cofactor>
</comment>
<comment type="caution">
    <text evidence="8">The sequence shown here is derived from an EMBL/GenBank/DDBJ whole genome shotgun (WGS) entry which is preliminary data.</text>
</comment>
<dbReference type="PANTHER" id="PTHR12318">
    <property type="entry name" value="TESTOSTERONE-REGULATED PROTEIN RP2"/>
    <property type="match status" value="1"/>
</dbReference>
<sequence length="254" mass="27573">MVEFQLPSELAEMARRFEREGGVPVPPRLASTVVLLREPSEVYLIRRVATMAFAASMYAFPGGGVDPRDATVQPGWAGPAPAQWAARLQLDESVARSVVCAAVREVFEESGVLLAGADADTVVGDVSGPDWERARQALIARELGFAEFLERNGLVLRSDLLVPWSRWITPEFEPRRFDTYFFLALLPEGQVTRDVGGEADDHVWCPPGEAADGRYTMLPPTRYTLLELAEAGGIDGALAAAPARNPADAIRPVA</sequence>
<organism evidence="8 9">
    <name type="scientific">Dactylosporangium matsuzakiense</name>
    <dbReference type="NCBI Taxonomy" id="53360"/>
    <lineage>
        <taxon>Bacteria</taxon>
        <taxon>Bacillati</taxon>
        <taxon>Actinomycetota</taxon>
        <taxon>Actinomycetes</taxon>
        <taxon>Micromonosporales</taxon>
        <taxon>Micromonosporaceae</taxon>
        <taxon>Dactylosporangium</taxon>
    </lineage>
</organism>
<dbReference type="PROSITE" id="PS51462">
    <property type="entry name" value="NUDIX"/>
    <property type="match status" value="1"/>
</dbReference>
<evidence type="ECO:0000259" key="7">
    <source>
        <dbReference type="PROSITE" id="PS51462"/>
    </source>
</evidence>
<evidence type="ECO:0000256" key="1">
    <source>
        <dbReference type="ARBA" id="ARBA00001936"/>
    </source>
</evidence>
<reference evidence="8" key="2">
    <citation type="submission" date="2023-01" db="EMBL/GenBank/DDBJ databases">
        <authorList>
            <person name="Sun Q."/>
            <person name="Evtushenko L."/>
        </authorList>
    </citation>
    <scope>NUCLEOTIDE SEQUENCE</scope>
    <source>
        <strain evidence="8">VKM Ac-1321</strain>
    </source>
</reference>
<protein>
    <recommendedName>
        <fullName evidence="7">Nudix hydrolase domain-containing protein</fullName>
    </recommendedName>
</protein>
<evidence type="ECO:0000313" key="9">
    <source>
        <dbReference type="Proteomes" id="UP001143480"/>
    </source>
</evidence>
<evidence type="ECO:0000256" key="2">
    <source>
        <dbReference type="ARBA" id="ARBA00001946"/>
    </source>
</evidence>
<gene>
    <name evidence="8" type="ORF">GCM10017581_021940</name>
</gene>
<keyword evidence="6" id="KW-0464">Manganese</keyword>
<accession>A0A9W6KGS7</accession>
<reference evidence="8" key="1">
    <citation type="journal article" date="2014" name="Int. J. Syst. Evol. Microbiol.">
        <title>Complete genome sequence of Corynebacterium casei LMG S-19264T (=DSM 44701T), isolated from a smear-ripened cheese.</title>
        <authorList>
            <consortium name="US DOE Joint Genome Institute (JGI-PGF)"/>
            <person name="Walter F."/>
            <person name="Albersmeier A."/>
            <person name="Kalinowski J."/>
            <person name="Ruckert C."/>
        </authorList>
    </citation>
    <scope>NUCLEOTIDE SEQUENCE</scope>
    <source>
        <strain evidence="8">VKM Ac-1321</strain>
    </source>
</reference>
<dbReference type="CDD" id="cd18870">
    <property type="entry name" value="NUDIX_AcylCoAdiphos_Nudt19"/>
    <property type="match status" value="1"/>
</dbReference>
<proteinExistence type="predicted"/>
<name>A0A9W6KGS7_9ACTN</name>
<keyword evidence="3" id="KW-0479">Metal-binding</keyword>
<evidence type="ECO:0000256" key="4">
    <source>
        <dbReference type="ARBA" id="ARBA00022801"/>
    </source>
</evidence>
<dbReference type="PANTHER" id="PTHR12318:SF0">
    <property type="entry name" value="ACYL-COENZYME A DIPHOSPHATASE NUDT19"/>
    <property type="match status" value="1"/>
</dbReference>
<comment type="cofactor">
    <cofactor evidence="1">
        <name>Mn(2+)</name>
        <dbReference type="ChEBI" id="CHEBI:29035"/>
    </cofactor>
</comment>
<dbReference type="EMBL" id="BSFP01000008">
    <property type="protein sequence ID" value="GLL00454.1"/>
    <property type="molecule type" value="Genomic_DNA"/>
</dbReference>
<dbReference type="SUPFAM" id="SSF55811">
    <property type="entry name" value="Nudix"/>
    <property type="match status" value="1"/>
</dbReference>
<dbReference type="Proteomes" id="UP001143480">
    <property type="component" value="Unassembled WGS sequence"/>
</dbReference>
<keyword evidence="4" id="KW-0378">Hydrolase</keyword>
<dbReference type="AlphaFoldDB" id="A0A9W6KGS7"/>
<evidence type="ECO:0000256" key="6">
    <source>
        <dbReference type="ARBA" id="ARBA00023211"/>
    </source>
</evidence>
<keyword evidence="5" id="KW-0460">Magnesium</keyword>
<dbReference type="GO" id="GO:0016818">
    <property type="term" value="F:hydrolase activity, acting on acid anhydrides, in phosphorus-containing anhydrides"/>
    <property type="evidence" value="ECO:0007669"/>
    <property type="project" value="InterPro"/>
</dbReference>
<evidence type="ECO:0000256" key="3">
    <source>
        <dbReference type="ARBA" id="ARBA00022723"/>
    </source>
</evidence>
<dbReference type="InterPro" id="IPR000086">
    <property type="entry name" value="NUDIX_hydrolase_dom"/>
</dbReference>
<evidence type="ECO:0000256" key="5">
    <source>
        <dbReference type="ARBA" id="ARBA00022842"/>
    </source>
</evidence>
<dbReference type="GO" id="GO:0046872">
    <property type="term" value="F:metal ion binding"/>
    <property type="evidence" value="ECO:0007669"/>
    <property type="project" value="UniProtKB-KW"/>
</dbReference>
<dbReference type="InterPro" id="IPR015797">
    <property type="entry name" value="NUDIX_hydrolase-like_dom_sf"/>
</dbReference>
<keyword evidence="9" id="KW-1185">Reference proteome</keyword>
<dbReference type="RefSeq" id="WP_261962589.1">
    <property type="nucleotide sequence ID" value="NZ_BAAAXA010000001.1"/>
</dbReference>
<evidence type="ECO:0000313" key="8">
    <source>
        <dbReference type="EMBL" id="GLL00454.1"/>
    </source>
</evidence>
<dbReference type="Gene3D" id="3.90.79.10">
    <property type="entry name" value="Nucleoside Triphosphate Pyrophosphohydrolase"/>
    <property type="match status" value="1"/>
</dbReference>
<dbReference type="InterPro" id="IPR039121">
    <property type="entry name" value="NUDT19"/>
</dbReference>
<feature type="domain" description="Nudix hydrolase" evidence="7">
    <location>
        <begin position="26"/>
        <end position="231"/>
    </location>
</feature>